<dbReference type="RefSeq" id="YP_008059212.1">
    <property type="nucleotide sequence ID" value="NC_021328.1"/>
</dbReference>
<dbReference type="InterPro" id="IPR043825">
    <property type="entry name" value="DUF5802"/>
</dbReference>
<proteinExistence type="predicted"/>
<dbReference type="Pfam" id="PF19118">
    <property type="entry name" value="DUF5802"/>
    <property type="match status" value="1"/>
</dbReference>
<organism evidence="1 2">
    <name type="scientific">Halogranum tailed virus 1</name>
    <dbReference type="NCBI Taxonomy" id="1273749"/>
    <lineage>
        <taxon>Viruses</taxon>
        <taxon>Duplodnaviria</taxon>
        <taxon>Heunggongvirae</taxon>
        <taxon>Uroviricota</taxon>
        <taxon>Caudoviricetes</taxon>
        <taxon>Thumleimavirales</taxon>
        <taxon>Halomagnusviridae</taxon>
        <taxon>Hagravirus</taxon>
        <taxon>Hagravirus capitaneum</taxon>
        <taxon>Hagravirus HGTV1</taxon>
    </lineage>
</organism>
<name>R4T6K8_9CAUD</name>
<reference evidence="1 2" key="1">
    <citation type="submission" date="2012-12" db="EMBL/GenBank/DDBJ databases">
        <authorList>
            <person name="Sencilo A."/>
            <person name="Jacobs-Sera D."/>
            <person name="Russell D.A."/>
            <person name="Ko C."/>
            <person name="Atanasova N."/>
            <person name="Osterlund E."/>
            <person name="Oksanen H.M."/>
            <person name="Bamford D.H."/>
            <person name="Hatfull G.F."/>
            <person name="Roine E."/>
            <person name="Hendrix R.W."/>
        </authorList>
    </citation>
    <scope>NUCLEOTIDE SEQUENCE [LARGE SCALE GENOMIC DNA]</scope>
</reference>
<evidence type="ECO:0000313" key="1">
    <source>
        <dbReference type="EMBL" id="AGM11334.1"/>
    </source>
</evidence>
<evidence type="ECO:0000313" key="2">
    <source>
        <dbReference type="Proteomes" id="UP000202786"/>
    </source>
</evidence>
<dbReference type="GeneID" id="16194099"/>
<accession>R4T6K8</accession>
<gene>
    <name evidence="1" type="primary">4</name>
    <name evidence="1" type="ORF">HGTV1_4</name>
</gene>
<dbReference type="Proteomes" id="UP000202786">
    <property type="component" value="Segment"/>
</dbReference>
<dbReference type="EMBL" id="KC292026">
    <property type="protein sequence ID" value="AGM11334.1"/>
    <property type="molecule type" value="Genomic_DNA"/>
</dbReference>
<dbReference type="KEGG" id="vg:16194099"/>
<protein>
    <submittedName>
        <fullName evidence="1">Uncharacterized protein</fullName>
    </submittedName>
</protein>
<sequence>MKVEDFSSGYYRTELLVVPYEDGPVMESETFDYINREFYSQTDAPPMFRLGLDGNPYFEVGTEFSIPADRIGIPRDWFGDNKMGDTMQKTSVFILKPGHAYLLKEAELLGKRFNPDDVIDDE</sequence>
<keyword evidence="2" id="KW-1185">Reference proteome</keyword>